<dbReference type="OrthoDB" id="3183782at2759"/>
<sequence length="151" mass="16482">MSTSESSSSPGKWTNGIKLSIYFKKKDALNDEQFSQYYANIHAALAGPVLLRHGCISYTQFHCMSDKARPSVATIFGPDALSPHNPMQVMPYDGCSSFVFASLQDAQGFFKDPETVSVLASDSLTFTDPATMQVTIGYELVAIHDGHAQHN</sequence>
<name>A0A0F7RUD1_9BASI</name>
<accession>A0A0F7RUD1</accession>
<organism evidence="3 5">
    <name type="scientific">Sporisorium scitamineum</name>
    <dbReference type="NCBI Taxonomy" id="49012"/>
    <lineage>
        <taxon>Eukaryota</taxon>
        <taxon>Fungi</taxon>
        <taxon>Dikarya</taxon>
        <taxon>Basidiomycota</taxon>
        <taxon>Ustilaginomycotina</taxon>
        <taxon>Ustilaginomycetes</taxon>
        <taxon>Ustilaginales</taxon>
        <taxon>Ustilaginaceae</taxon>
        <taxon>Sporisorium</taxon>
    </lineage>
</organism>
<reference evidence="5" key="1">
    <citation type="submission" date="2014-06" db="EMBL/GenBank/DDBJ databases">
        <authorList>
            <person name="Berkman P.J."/>
        </authorList>
    </citation>
    <scope>NUCLEOTIDE SEQUENCE [LARGE SCALE GENOMIC DNA]</scope>
</reference>
<reference evidence="4" key="3">
    <citation type="submission" date="2014-06" db="EMBL/GenBank/DDBJ databases">
        <authorList>
            <person name="Ju J."/>
            <person name="Zhang J."/>
        </authorList>
    </citation>
    <scope>NUCLEOTIDE SEQUENCE</scope>
    <source>
        <strain evidence="4">SscI8</strain>
    </source>
</reference>
<dbReference type="STRING" id="49012.A0A0F7RUD1"/>
<comment type="similarity">
    <text evidence="1">Belongs to the tpcK family.</text>
</comment>
<dbReference type="EMBL" id="CCFA01000241">
    <property type="protein sequence ID" value="CDR98674.1"/>
    <property type="molecule type" value="Genomic_DNA"/>
</dbReference>
<proteinExistence type="inferred from homology"/>
<dbReference type="EMBL" id="LK056692">
    <property type="protein sequence ID" value="CDU25880.1"/>
    <property type="molecule type" value="Genomic_DNA"/>
</dbReference>
<keyword evidence="5" id="KW-1185">Reference proteome</keyword>
<evidence type="ECO:0000313" key="3">
    <source>
        <dbReference type="EMBL" id="CDR98674.1"/>
    </source>
</evidence>
<dbReference type="AlphaFoldDB" id="A0A0F7RUD1"/>
<evidence type="ECO:0000313" key="5">
    <source>
        <dbReference type="Proteomes" id="UP000242770"/>
    </source>
</evidence>
<dbReference type="InterPro" id="IPR009799">
    <property type="entry name" value="EthD_dom"/>
</dbReference>
<evidence type="ECO:0000259" key="2">
    <source>
        <dbReference type="Pfam" id="PF07110"/>
    </source>
</evidence>
<protein>
    <recommendedName>
        <fullName evidence="2">EthD domain-containing protein</fullName>
    </recommendedName>
</protein>
<dbReference type="Gene3D" id="3.30.70.100">
    <property type="match status" value="1"/>
</dbReference>
<reference evidence="3" key="2">
    <citation type="submission" date="2014-06" db="EMBL/GenBank/DDBJ databases">
        <authorList>
            <person name="Berkman J.Paul."/>
        </authorList>
    </citation>
    <scope>NUCLEOTIDE SEQUENCE [LARGE SCALE GENOMIC DNA]</scope>
</reference>
<dbReference type="SUPFAM" id="SSF54909">
    <property type="entry name" value="Dimeric alpha+beta barrel"/>
    <property type="match status" value="1"/>
</dbReference>
<evidence type="ECO:0000313" key="4">
    <source>
        <dbReference type="EMBL" id="CDU25880.1"/>
    </source>
</evidence>
<dbReference type="InterPro" id="IPR011008">
    <property type="entry name" value="Dimeric_a/b-barrel"/>
</dbReference>
<evidence type="ECO:0000256" key="1">
    <source>
        <dbReference type="ARBA" id="ARBA00005986"/>
    </source>
</evidence>
<dbReference type="Proteomes" id="UP000242770">
    <property type="component" value="Unassembled WGS sequence"/>
</dbReference>
<feature type="domain" description="EthD" evidence="2">
    <location>
        <begin position="26"/>
        <end position="129"/>
    </location>
</feature>
<dbReference type="GO" id="GO:0016491">
    <property type="term" value="F:oxidoreductase activity"/>
    <property type="evidence" value="ECO:0007669"/>
    <property type="project" value="InterPro"/>
</dbReference>
<dbReference type="Pfam" id="PF07110">
    <property type="entry name" value="EthD"/>
    <property type="match status" value="1"/>
</dbReference>
<gene>
    <name evidence="3" type="primary">SSCI04200.1</name>
    <name evidence="4" type="ORF">SPSC_06051</name>
</gene>